<accession>C9LIV0</accession>
<dbReference type="STRING" id="626522.GCWU000325_02159"/>
<proteinExistence type="predicted"/>
<evidence type="ECO:0000313" key="3">
    <source>
        <dbReference type="Proteomes" id="UP000003460"/>
    </source>
</evidence>
<gene>
    <name evidence="2" type="ORF">GCWU000325_02159</name>
</gene>
<comment type="caution">
    <text evidence="2">The sequence shown here is derived from an EMBL/GenBank/DDBJ whole genome shotgun (WGS) entry which is preliminary data.</text>
</comment>
<keyword evidence="3" id="KW-1185">Reference proteome</keyword>
<dbReference type="HOGENOM" id="CLU_2668072_0_0_10"/>
<feature type="region of interest" description="Disordered" evidence="1">
    <location>
        <begin position="20"/>
        <end position="50"/>
    </location>
</feature>
<dbReference type="EMBL" id="ACIJ02000023">
    <property type="protein sequence ID" value="EEX70917.1"/>
    <property type="molecule type" value="Genomic_DNA"/>
</dbReference>
<sequence length="75" mass="8602">MQQTQKALCALFVVLKIGKSKPRRSEKRPHNPCGKHYFAGNQTNKTIPPPTNLKSLSIFVRFYIDETTNISDKLR</sequence>
<evidence type="ECO:0000256" key="1">
    <source>
        <dbReference type="SAM" id="MobiDB-lite"/>
    </source>
</evidence>
<protein>
    <submittedName>
        <fullName evidence="2">Uncharacterized protein</fullName>
    </submittedName>
</protein>
<dbReference type="AlphaFoldDB" id="C9LIV0"/>
<name>C9LIV0_9BACT</name>
<dbReference type="Proteomes" id="UP000003460">
    <property type="component" value="Unassembled WGS sequence"/>
</dbReference>
<organism evidence="2 3">
    <name type="scientific">Alloprevotella tannerae ATCC 51259</name>
    <dbReference type="NCBI Taxonomy" id="626522"/>
    <lineage>
        <taxon>Bacteria</taxon>
        <taxon>Pseudomonadati</taxon>
        <taxon>Bacteroidota</taxon>
        <taxon>Bacteroidia</taxon>
        <taxon>Bacteroidales</taxon>
        <taxon>Prevotellaceae</taxon>
        <taxon>Alloprevotella</taxon>
    </lineage>
</organism>
<evidence type="ECO:0000313" key="2">
    <source>
        <dbReference type="EMBL" id="EEX70917.1"/>
    </source>
</evidence>
<reference evidence="2" key="1">
    <citation type="submission" date="2009-09" db="EMBL/GenBank/DDBJ databases">
        <authorList>
            <person name="Weinstock G."/>
            <person name="Sodergren E."/>
            <person name="Clifton S."/>
            <person name="Fulton L."/>
            <person name="Fulton B."/>
            <person name="Courtney L."/>
            <person name="Fronick C."/>
            <person name="Harrison M."/>
            <person name="Strong C."/>
            <person name="Farmer C."/>
            <person name="Delahaunty K."/>
            <person name="Markovic C."/>
            <person name="Hall O."/>
            <person name="Minx P."/>
            <person name="Tomlinson C."/>
            <person name="Mitreva M."/>
            <person name="Nelson J."/>
            <person name="Hou S."/>
            <person name="Wollam A."/>
            <person name="Pepin K.H."/>
            <person name="Johnson M."/>
            <person name="Bhonagiri V."/>
            <person name="Nash W.E."/>
            <person name="Warren W."/>
            <person name="Chinwalla A."/>
            <person name="Mardis E.R."/>
            <person name="Wilson R.K."/>
        </authorList>
    </citation>
    <scope>NUCLEOTIDE SEQUENCE [LARGE SCALE GENOMIC DNA]</scope>
    <source>
        <strain evidence="2">ATCC 51259</strain>
    </source>
</reference>